<evidence type="ECO:0000256" key="6">
    <source>
        <dbReference type="ARBA" id="ARBA00022605"/>
    </source>
</evidence>
<dbReference type="AlphaFoldDB" id="A0AAJ1MHT0"/>
<dbReference type="PRINTS" id="PR00146">
    <property type="entry name" value="DHPICSNTHASE"/>
</dbReference>
<evidence type="ECO:0000256" key="4">
    <source>
        <dbReference type="ARBA" id="ARBA00012086"/>
    </source>
</evidence>
<dbReference type="SMART" id="SM01130">
    <property type="entry name" value="DHDPS"/>
    <property type="match status" value="1"/>
</dbReference>
<feature type="active site" description="Proton donor/acceptor" evidence="12 14">
    <location>
        <position position="134"/>
    </location>
</feature>
<dbReference type="PANTHER" id="PTHR12128:SF66">
    <property type="entry name" value="4-HYDROXY-2-OXOGLUTARATE ALDOLASE, MITOCHONDRIAL"/>
    <property type="match status" value="1"/>
</dbReference>
<dbReference type="GO" id="GO:0005829">
    <property type="term" value="C:cytosol"/>
    <property type="evidence" value="ECO:0007669"/>
    <property type="project" value="TreeGrafter"/>
</dbReference>
<dbReference type="InterPro" id="IPR020625">
    <property type="entry name" value="Schiff_base-form_aldolases_AS"/>
</dbReference>
<evidence type="ECO:0000256" key="5">
    <source>
        <dbReference type="ARBA" id="ARBA00022490"/>
    </source>
</evidence>
<evidence type="ECO:0000313" key="16">
    <source>
        <dbReference type="EMBL" id="MDC7225558.1"/>
    </source>
</evidence>
<dbReference type="PANTHER" id="PTHR12128">
    <property type="entry name" value="DIHYDRODIPICOLINATE SYNTHASE"/>
    <property type="match status" value="1"/>
</dbReference>
<evidence type="ECO:0000256" key="12">
    <source>
        <dbReference type="HAMAP-Rule" id="MF_00418"/>
    </source>
</evidence>
<evidence type="ECO:0000256" key="8">
    <source>
        <dbReference type="ARBA" id="ARBA00023154"/>
    </source>
</evidence>
<comment type="function">
    <text evidence="1 12">Catalyzes the condensation of (S)-aspartate-beta-semialdehyde [(S)-ASA] and pyruvate to 4-hydroxy-tetrahydrodipicolinate (HTPA).</text>
</comment>
<reference evidence="16 17" key="1">
    <citation type="submission" date="2022-12" db="EMBL/GenBank/DDBJ databases">
        <title>Metagenome assembled genome from gulf of manar.</title>
        <authorList>
            <person name="Kohli P."/>
            <person name="Pk S."/>
            <person name="Venkata Ramana C."/>
            <person name="Sasikala C."/>
        </authorList>
    </citation>
    <scope>NUCLEOTIDE SEQUENCE [LARGE SCALE GENOMIC DNA]</scope>
    <source>
        <strain evidence="16">JB008</strain>
    </source>
</reference>
<evidence type="ECO:0000256" key="13">
    <source>
        <dbReference type="PIRNR" id="PIRNR001365"/>
    </source>
</evidence>
<dbReference type="InterPro" id="IPR020624">
    <property type="entry name" value="Schiff_base-form_aldolases_CS"/>
</dbReference>
<dbReference type="NCBIfam" id="TIGR00674">
    <property type="entry name" value="dapA"/>
    <property type="match status" value="1"/>
</dbReference>
<keyword evidence="7 12" id="KW-0220">Diaminopimelate biosynthesis</keyword>
<protein>
    <recommendedName>
        <fullName evidence="4 12">4-hydroxy-tetrahydrodipicolinate synthase</fullName>
        <shortName evidence="12">HTPA synthase</shortName>
        <ecNumber evidence="4 12">4.3.3.7</ecNumber>
    </recommendedName>
</protein>
<sequence length="292" mass="32109">MKLEGVFTALVTPFNEDGSVDEQSLRDLVDFQIEKGISGLVPVGTTGESPTLDHHEHDKVIETVIEQTAKRVPIIAGTGSNSTAEAIRLTKHARDAGADYSLQVAPYYNKPSQEGFYRHFMAVADAVDMPMVVYNIPGRSGKNIENSTMLRLAEHPNVVAVKEASGSIPQVMDLAHKKPDDFTILSGDDNLGLPMIACGGRGIVSVASNIIPAEMEELVRTANAGNFERARELHYALFPFFKAMFMDTNPIPVKYACFLKGMMKDVYRLPLCEMTDENKKMLESIMRDAGIL</sequence>
<evidence type="ECO:0000256" key="2">
    <source>
        <dbReference type="ARBA" id="ARBA00005120"/>
    </source>
</evidence>
<name>A0AAJ1MHT0_9SPIO</name>
<accession>A0AAJ1MHT0</accession>
<evidence type="ECO:0000313" key="17">
    <source>
        <dbReference type="Proteomes" id="UP001221217"/>
    </source>
</evidence>
<dbReference type="PROSITE" id="PS00666">
    <property type="entry name" value="DHDPS_2"/>
    <property type="match status" value="1"/>
</dbReference>
<evidence type="ECO:0000256" key="11">
    <source>
        <dbReference type="ARBA" id="ARBA00047836"/>
    </source>
</evidence>
<evidence type="ECO:0000256" key="3">
    <source>
        <dbReference type="ARBA" id="ARBA00007592"/>
    </source>
</evidence>
<evidence type="ECO:0000256" key="15">
    <source>
        <dbReference type="PIRSR" id="PIRSR001365-2"/>
    </source>
</evidence>
<comment type="pathway">
    <text evidence="2 12">Amino-acid biosynthesis; L-lysine biosynthesis via DAP pathway; (S)-tetrahydrodipicolinate from L-aspartate: step 3/4.</text>
</comment>
<feature type="site" description="Part of a proton relay during catalysis" evidence="12">
    <location>
        <position position="45"/>
    </location>
</feature>
<comment type="subcellular location">
    <subcellularLocation>
        <location evidence="12">Cytoplasm</location>
    </subcellularLocation>
</comment>
<keyword evidence="5 12" id="KW-0963">Cytoplasm</keyword>
<evidence type="ECO:0000256" key="10">
    <source>
        <dbReference type="ARBA" id="ARBA00023270"/>
    </source>
</evidence>
<dbReference type="GO" id="GO:0009089">
    <property type="term" value="P:lysine biosynthetic process via diaminopimelate"/>
    <property type="evidence" value="ECO:0007669"/>
    <property type="project" value="UniProtKB-UniRule"/>
</dbReference>
<dbReference type="GO" id="GO:0008840">
    <property type="term" value="F:4-hydroxy-tetrahydrodipicolinate synthase activity"/>
    <property type="evidence" value="ECO:0007669"/>
    <property type="project" value="UniProtKB-UniRule"/>
</dbReference>
<dbReference type="PROSITE" id="PS00665">
    <property type="entry name" value="DHDPS_1"/>
    <property type="match status" value="1"/>
</dbReference>
<dbReference type="CDD" id="cd00950">
    <property type="entry name" value="DHDPS"/>
    <property type="match status" value="1"/>
</dbReference>
<keyword evidence="10 12" id="KW-0704">Schiff base</keyword>
<dbReference type="EMBL" id="JAQQAL010000008">
    <property type="protein sequence ID" value="MDC7225558.1"/>
    <property type="molecule type" value="Genomic_DNA"/>
</dbReference>
<dbReference type="Gene3D" id="3.20.20.70">
    <property type="entry name" value="Aldolase class I"/>
    <property type="match status" value="1"/>
</dbReference>
<comment type="catalytic activity">
    <reaction evidence="11 12">
        <text>L-aspartate 4-semialdehyde + pyruvate = (2S,4S)-4-hydroxy-2,3,4,5-tetrahydrodipicolinate + H2O + H(+)</text>
        <dbReference type="Rhea" id="RHEA:34171"/>
        <dbReference type="ChEBI" id="CHEBI:15361"/>
        <dbReference type="ChEBI" id="CHEBI:15377"/>
        <dbReference type="ChEBI" id="CHEBI:15378"/>
        <dbReference type="ChEBI" id="CHEBI:67139"/>
        <dbReference type="ChEBI" id="CHEBI:537519"/>
        <dbReference type="EC" id="4.3.3.7"/>
    </reaction>
</comment>
<dbReference type="InterPro" id="IPR005263">
    <property type="entry name" value="DapA"/>
</dbReference>
<dbReference type="InterPro" id="IPR002220">
    <property type="entry name" value="DapA-like"/>
</dbReference>
<keyword evidence="6 12" id="KW-0028">Amino-acid biosynthesis</keyword>
<dbReference type="InterPro" id="IPR013785">
    <property type="entry name" value="Aldolase_TIM"/>
</dbReference>
<evidence type="ECO:0000256" key="9">
    <source>
        <dbReference type="ARBA" id="ARBA00023239"/>
    </source>
</evidence>
<proteinExistence type="inferred from homology"/>
<dbReference type="PIRSF" id="PIRSF001365">
    <property type="entry name" value="DHDPS"/>
    <property type="match status" value="1"/>
</dbReference>
<feature type="active site" description="Schiff-base intermediate with substrate" evidence="12 14">
    <location>
        <position position="162"/>
    </location>
</feature>
<feature type="binding site" evidence="12 15">
    <location>
        <position position="204"/>
    </location>
    <ligand>
        <name>pyruvate</name>
        <dbReference type="ChEBI" id="CHEBI:15361"/>
    </ligand>
</feature>
<dbReference type="EC" id="4.3.3.7" evidence="4 12"/>
<feature type="binding site" evidence="12 15">
    <location>
        <position position="46"/>
    </location>
    <ligand>
        <name>pyruvate</name>
        <dbReference type="ChEBI" id="CHEBI:15361"/>
    </ligand>
</feature>
<dbReference type="Pfam" id="PF00701">
    <property type="entry name" value="DHDPS"/>
    <property type="match status" value="1"/>
</dbReference>
<dbReference type="GO" id="GO:0019877">
    <property type="term" value="P:diaminopimelate biosynthetic process"/>
    <property type="evidence" value="ECO:0007669"/>
    <property type="project" value="UniProtKB-UniRule"/>
</dbReference>
<evidence type="ECO:0000256" key="14">
    <source>
        <dbReference type="PIRSR" id="PIRSR001365-1"/>
    </source>
</evidence>
<comment type="subunit">
    <text evidence="12">Homotetramer; dimer of dimers.</text>
</comment>
<comment type="similarity">
    <text evidence="3 12 13">Belongs to the DapA family.</text>
</comment>
<comment type="caution">
    <text evidence="16">The sequence shown here is derived from an EMBL/GenBank/DDBJ whole genome shotgun (WGS) entry which is preliminary data.</text>
</comment>
<evidence type="ECO:0000256" key="1">
    <source>
        <dbReference type="ARBA" id="ARBA00003294"/>
    </source>
</evidence>
<comment type="caution">
    <text evidence="12">Was originally thought to be a dihydrodipicolinate synthase (DHDPS), catalyzing the condensation of (S)-aspartate-beta-semialdehyde [(S)-ASA] and pyruvate to dihydrodipicolinate (DHDP). However, it was shown in E.coli that the product of the enzymatic reaction is not dihydrodipicolinate but in fact (4S)-4-hydroxy-2,3,4,5-tetrahydro-(2S)-dipicolinic acid (HTPA), and that the consecutive dehydration reaction leading to DHDP is not spontaneous but catalyzed by DapB.</text>
</comment>
<dbReference type="SUPFAM" id="SSF51569">
    <property type="entry name" value="Aldolase"/>
    <property type="match status" value="1"/>
</dbReference>
<evidence type="ECO:0000256" key="7">
    <source>
        <dbReference type="ARBA" id="ARBA00022915"/>
    </source>
</evidence>
<dbReference type="Proteomes" id="UP001221217">
    <property type="component" value="Unassembled WGS sequence"/>
</dbReference>
<keyword evidence="9 12" id="KW-0456">Lyase</keyword>
<keyword evidence="8 12" id="KW-0457">Lysine biosynthesis</keyword>
<feature type="site" description="Part of a proton relay during catalysis" evidence="12">
    <location>
        <position position="108"/>
    </location>
</feature>
<dbReference type="HAMAP" id="MF_00418">
    <property type="entry name" value="DapA"/>
    <property type="match status" value="1"/>
</dbReference>
<gene>
    <name evidence="12 16" type="primary">dapA</name>
    <name evidence="16" type="ORF">PQJ61_02210</name>
</gene>
<organism evidence="16 17">
    <name type="scientific">Candidatus Thalassospirochaeta sargassi</name>
    <dbReference type="NCBI Taxonomy" id="3119039"/>
    <lineage>
        <taxon>Bacteria</taxon>
        <taxon>Pseudomonadati</taxon>
        <taxon>Spirochaetota</taxon>
        <taxon>Spirochaetia</taxon>
        <taxon>Spirochaetales</taxon>
        <taxon>Spirochaetaceae</taxon>
        <taxon>Candidatus Thalassospirochaeta</taxon>
    </lineage>
</organism>